<gene>
    <name evidence="1" type="ORF">C8D93_11111</name>
</gene>
<evidence type="ECO:0000313" key="1">
    <source>
        <dbReference type="EMBL" id="PXV64839.1"/>
    </source>
</evidence>
<dbReference type="EMBL" id="QICN01000011">
    <property type="protein sequence ID" value="PXV64839.1"/>
    <property type="molecule type" value="Genomic_DNA"/>
</dbReference>
<dbReference type="AlphaFoldDB" id="A0A318EBL0"/>
<comment type="caution">
    <text evidence="1">The sequence shown here is derived from an EMBL/GenBank/DDBJ whole genome shotgun (WGS) entry which is preliminary data.</text>
</comment>
<dbReference type="Proteomes" id="UP000248330">
    <property type="component" value="Unassembled WGS sequence"/>
</dbReference>
<accession>A0A318EBL0</accession>
<sequence>MDEMLAMTSNGAVRPGCRSEAAVYRGVGGAMSRLGAAALRLLDENGQRVGCAILTLLFTLPASAEPGFARLYKQQYGYTPSCNACHKDGGGTPVNAYGQQFKDAGMTLAAFAALAALDADGDGVANEAESLAKANPADAKSTPDIKGDWLDTASLIPREVQAAFPGVRAYLPRDAVLSPADIERAAAMGATLTREDENTIYVPLENQRPVGTALIFPVAHGDKTFFLLMTTDRQLRITGIAPLNTKHVPAAARADLYAAYAGVALDALPAAQGDGLPADIARAVKNAGTLVYVRLKGG</sequence>
<name>A0A318EBL0_9GAMM</name>
<evidence type="ECO:0000313" key="2">
    <source>
        <dbReference type="Proteomes" id="UP000248330"/>
    </source>
</evidence>
<keyword evidence="2" id="KW-1185">Reference proteome</keyword>
<organism evidence="1 2">
    <name type="scientific">Sinimarinibacterium flocculans</name>
    <dbReference type="NCBI Taxonomy" id="985250"/>
    <lineage>
        <taxon>Bacteria</taxon>
        <taxon>Pseudomonadati</taxon>
        <taxon>Pseudomonadota</taxon>
        <taxon>Gammaproteobacteria</taxon>
        <taxon>Nevskiales</taxon>
        <taxon>Nevskiaceae</taxon>
        <taxon>Sinimarinibacterium</taxon>
    </lineage>
</organism>
<reference evidence="1 2" key="1">
    <citation type="submission" date="2018-04" db="EMBL/GenBank/DDBJ databases">
        <title>Genomic Encyclopedia of Type Strains, Phase IV (KMG-IV): sequencing the most valuable type-strain genomes for metagenomic binning, comparative biology and taxonomic classification.</title>
        <authorList>
            <person name="Goeker M."/>
        </authorList>
    </citation>
    <scope>NUCLEOTIDE SEQUENCE [LARGE SCALE GENOMIC DNA]</scope>
    <source>
        <strain evidence="1 2">DSM 104150</strain>
    </source>
</reference>
<protein>
    <submittedName>
        <fullName evidence="1">Uncharacterized protein</fullName>
    </submittedName>
</protein>
<proteinExistence type="predicted"/>